<feature type="region of interest" description="Disordered" evidence="1">
    <location>
        <begin position="248"/>
        <end position="272"/>
    </location>
</feature>
<evidence type="ECO:0000313" key="3">
    <source>
        <dbReference type="EMBL" id="KAG7366155.1"/>
    </source>
</evidence>
<sequence>MNEKPSRLSAQSRELFLEELVKHPLARRLMRRKGFGSKEDETTKKADSSVASGLTMDSASSLDFCDLEHPDLPVMVGSSVSEMSSSFHNNSSSASGLGLSSVQSDLRFGCDRKLAQKYCFQDETVRYDSGEEDHDNFCFEIQSTLEDDAQEELEQKGRIKFYDSSSGKCLFMVPKESVHRTFQEFMRESIDQGYLSFRDYEVNWERVRCLQGGEMVSTDGTRLGYFSPDVFGNRYLINLLAVAGRPVREKKHKPRRRRSMSVLSASPSIAAKKGRKALQKMLSQRVVTNASDH</sequence>
<dbReference type="AlphaFoldDB" id="A0A9K3LPD1"/>
<reference evidence="3" key="1">
    <citation type="journal article" date="2021" name="Sci. Rep.">
        <title>Diploid genomic architecture of Nitzschia inconspicua, an elite biomass production diatom.</title>
        <authorList>
            <person name="Oliver A."/>
            <person name="Podell S."/>
            <person name="Pinowska A."/>
            <person name="Traller J.C."/>
            <person name="Smith S.R."/>
            <person name="McClure R."/>
            <person name="Beliaev A."/>
            <person name="Bohutskyi P."/>
            <person name="Hill E.A."/>
            <person name="Rabines A."/>
            <person name="Zheng H."/>
            <person name="Allen L.Z."/>
            <person name="Kuo A."/>
            <person name="Grigoriev I.V."/>
            <person name="Allen A.E."/>
            <person name="Hazlebeck D."/>
            <person name="Allen E.E."/>
        </authorList>
    </citation>
    <scope>NUCLEOTIDE SEQUENCE</scope>
    <source>
        <strain evidence="3">Hildebrandi</strain>
    </source>
</reference>
<protein>
    <submittedName>
        <fullName evidence="3">Uncharacterized protein</fullName>
    </submittedName>
</protein>
<organism evidence="3 4">
    <name type="scientific">Nitzschia inconspicua</name>
    <dbReference type="NCBI Taxonomy" id="303405"/>
    <lineage>
        <taxon>Eukaryota</taxon>
        <taxon>Sar</taxon>
        <taxon>Stramenopiles</taxon>
        <taxon>Ochrophyta</taxon>
        <taxon>Bacillariophyta</taxon>
        <taxon>Bacillariophyceae</taxon>
        <taxon>Bacillariophycidae</taxon>
        <taxon>Bacillariales</taxon>
        <taxon>Bacillariaceae</taxon>
        <taxon>Nitzschia</taxon>
    </lineage>
</organism>
<feature type="region of interest" description="Disordered" evidence="1">
    <location>
        <begin position="31"/>
        <end position="52"/>
    </location>
</feature>
<proteinExistence type="predicted"/>
<name>A0A9K3LPD1_9STRA</name>
<dbReference type="EMBL" id="JAGRRH010000007">
    <property type="protein sequence ID" value="KAG7366155.1"/>
    <property type="molecule type" value="Genomic_DNA"/>
</dbReference>
<reference evidence="3" key="2">
    <citation type="submission" date="2021-04" db="EMBL/GenBank/DDBJ databases">
        <authorList>
            <person name="Podell S."/>
        </authorList>
    </citation>
    <scope>NUCLEOTIDE SEQUENCE</scope>
    <source>
        <strain evidence="3">Hildebrandi</strain>
    </source>
</reference>
<feature type="compositionally biased region" description="Basic and acidic residues" evidence="1">
    <location>
        <begin position="36"/>
        <end position="47"/>
    </location>
</feature>
<evidence type="ECO:0000256" key="1">
    <source>
        <dbReference type="SAM" id="MobiDB-lite"/>
    </source>
</evidence>
<keyword evidence="4" id="KW-1185">Reference proteome</keyword>
<evidence type="ECO:0000313" key="2">
    <source>
        <dbReference type="EMBL" id="KAG7338861.1"/>
    </source>
</evidence>
<accession>A0A9K3LPD1</accession>
<dbReference type="EMBL" id="JAGRRH010000046">
    <property type="protein sequence ID" value="KAG7338861.1"/>
    <property type="molecule type" value="Genomic_DNA"/>
</dbReference>
<feature type="compositionally biased region" description="Basic residues" evidence="1">
    <location>
        <begin position="248"/>
        <end position="259"/>
    </location>
</feature>
<gene>
    <name evidence="2" type="ORF">IV203_004761</name>
    <name evidence="3" type="ORF">IV203_028825</name>
</gene>
<evidence type="ECO:0000313" key="4">
    <source>
        <dbReference type="Proteomes" id="UP000693970"/>
    </source>
</evidence>
<dbReference type="Proteomes" id="UP000693970">
    <property type="component" value="Unassembled WGS sequence"/>
</dbReference>
<comment type="caution">
    <text evidence="3">The sequence shown here is derived from an EMBL/GenBank/DDBJ whole genome shotgun (WGS) entry which is preliminary data.</text>
</comment>